<accession>A0A9D1QQS6</accession>
<feature type="transmembrane region" description="Helical" evidence="1">
    <location>
        <begin position="43"/>
        <end position="63"/>
    </location>
</feature>
<reference evidence="2" key="2">
    <citation type="submission" date="2021-04" db="EMBL/GenBank/DDBJ databases">
        <authorList>
            <person name="Gilroy R."/>
        </authorList>
    </citation>
    <scope>NUCLEOTIDE SEQUENCE</scope>
    <source>
        <strain evidence="2">CHK173-259</strain>
    </source>
</reference>
<name>A0A9D1QQS6_9LACO</name>
<feature type="transmembrane region" description="Helical" evidence="1">
    <location>
        <begin position="6"/>
        <end position="22"/>
    </location>
</feature>
<sequence length="95" mass="10538">MAITILMIIYTVLALVIGWYFYSHRNRAFLVFHPEDSPTLSRVLKVGGILMMVIGVVAAAATISNNTIFISMTLLVGVIAIMTLQLILVRWFPKG</sequence>
<gene>
    <name evidence="2" type="ORF">H9875_01360</name>
</gene>
<organism evidence="2 3">
    <name type="scientific">Candidatus Levilactobacillus faecigallinarum</name>
    <dbReference type="NCBI Taxonomy" id="2838638"/>
    <lineage>
        <taxon>Bacteria</taxon>
        <taxon>Bacillati</taxon>
        <taxon>Bacillota</taxon>
        <taxon>Bacilli</taxon>
        <taxon>Lactobacillales</taxon>
        <taxon>Lactobacillaceae</taxon>
        <taxon>Levilactobacillus</taxon>
    </lineage>
</organism>
<reference evidence="2" key="1">
    <citation type="journal article" date="2021" name="PeerJ">
        <title>Extensive microbial diversity within the chicken gut microbiome revealed by metagenomics and culture.</title>
        <authorList>
            <person name="Gilroy R."/>
            <person name="Ravi A."/>
            <person name="Getino M."/>
            <person name="Pursley I."/>
            <person name="Horton D.L."/>
            <person name="Alikhan N.F."/>
            <person name="Baker D."/>
            <person name="Gharbi K."/>
            <person name="Hall N."/>
            <person name="Watson M."/>
            <person name="Adriaenssens E.M."/>
            <person name="Foster-Nyarko E."/>
            <person name="Jarju S."/>
            <person name="Secka A."/>
            <person name="Antonio M."/>
            <person name="Oren A."/>
            <person name="Chaudhuri R.R."/>
            <person name="La Ragione R."/>
            <person name="Hildebrand F."/>
            <person name="Pallen M.J."/>
        </authorList>
    </citation>
    <scope>NUCLEOTIDE SEQUENCE</scope>
    <source>
        <strain evidence="2">CHK173-259</strain>
    </source>
</reference>
<dbReference type="EMBL" id="DXGJ01000013">
    <property type="protein sequence ID" value="HIW71251.1"/>
    <property type="molecule type" value="Genomic_DNA"/>
</dbReference>
<evidence type="ECO:0000313" key="3">
    <source>
        <dbReference type="Proteomes" id="UP000886822"/>
    </source>
</evidence>
<proteinExistence type="predicted"/>
<feature type="transmembrane region" description="Helical" evidence="1">
    <location>
        <begin position="69"/>
        <end position="92"/>
    </location>
</feature>
<comment type="caution">
    <text evidence="2">The sequence shown here is derived from an EMBL/GenBank/DDBJ whole genome shotgun (WGS) entry which is preliminary data.</text>
</comment>
<keyword evidence="1" id="KW-0472">Membrane</keyword>
<dbReference type="Proteomes" id="UP000886822">
    <property type="component" value="Unassembled WGS sequence"/>
</dbReference>
<evidence type="ECO:0000313" key="2">
    <source>
        <dbReference type="EMBL" id="HIW71251.1"/>
    </source>
</evidence>
<dbReference type="AlphaFoldDB" id="A0A9D1QQS6"/>
<evidence type="ECO:0000256" key="1">
    <source>
        <dbReference type="SAM" id="Phobius"/>
    </source>
</evidence>
<keyword evidence="1" id="KW-1133">Transmembrane helix</keyword>
<keyword evidence="1" id="KW-0812">Transmembrane</keyword>
<evidence type="ECO:0008006" key="4">
    <source>
        <dbReference type="Google" id="ProtNLM"/>
    </source>
</evidence>
<protein>
    <recommendedName>
        <fullName evidence="4">DUF3784 domain-containing protein</fullName>
    </recommendedName>
</protein>